<dbReference type="Proteomes" id="UP001249851">
    <property type="component" value="Unassembled WGS sequence"/>
</dbReference>
<dbReference type="InterPro" id="IPR008996">
    <property type="entry name" value="IL1/FGF"/>
</dbReference>
<gene>
    <name evidence="2" type="ORF">P5673_018989</name>
</gene>
<reference evidence="2" key="1">
    <citation type="journal article" date="2023" name="G3 (Bethesda)">
        <title>Whole genome assembly and annotation of the endangered Caribbean coral Acropora cervicornis.</title>
        <authorList>
            <person name="Selwyn J.D."/>
            <person name="Vollmer S.V."/>
        </authorList>
    </citation>
    <scope>NUCLEOTIDE SEQUENCE</scope>
    <source>
        <strain evidence="2">K2</strain>
    </source>
</reference>
<reference evidence="2" key="2">
    <citation type="journal article" date="2023" name="Science">
        <title>Genomic signatures of disease resistance in endangered staghorn corals.</title>
        <authorList>
            <person name="Vollmer S.V."/>
            <person name="Selwyn J.D."/>
            <person name="Despard B.A."/>
            <person name="Roesel C.L."/>
        </authorList>
    </citation>
    <scope>NUCLEOTIDE SEQUENCE</scope>
    <source>
        <strain evidence="2">K2</strain>
    </source>
</reference>
<comment type="caution">
    <text evidence="2">The sequence shown here is derived from an EMBL/GenBank/DDBJ whole genome shotgun (WGS) entry which is preliminary data.</text>
</comment>
<dbReference type="SUPFAM" id="SSF50353">
    <property type="entry name" value="Cytokine"/>
    <property type="match status" value="1"/>
</dbReference>
<dbReference type="AlphaFoldDB" id="A0AAD9QCL9"/>
<dbReference type="SMART" id="SM00442">
    <property type="entry name" value="FGF"/>
    <property type="match status" value="1"/>
</dbReference>
<protein>
    <submittedName>
        <fullName evidence="2">Fibroblast growth factor 1</fullName>
    </submittedName>
</protein>
<name>A0AAD9QCL9_ACRCE</name>
<evidence type="ECO:0000313" key="3">
    <source>
        <dbReference type="Proteomes" id="UP001249851"/>
    </source>
</evidence>
<dbReference type="Pfam" id="PF00167">
    <property type="entry name" value="FGF"/>
    <property type="match status" value="1"/>
</dbReference>
<dbReference type="InterPro" id="IPR002209">
    <property type="entry name" value="Fibroblast_GF_fam"/>
</dbReference>
<evidence type="ECO:0000256" key="1">
    <source>
        <dbReference type="ARBA" id="ARBA00007936"/>
    </source>
</evidence>
<accession>A0AAD9QCL9</accession>
<dbReference type="GO" id="GO:0008083">
    <property type="term" value="F:growth factor activity"/>
    <property type="evidence" value="ECO:0007669"/>
    <property type="project" value="InterPro"/>
</dbReference>
<keyword evidence="3" id="KW-1185">Reference proteome</keyword>
<proteinExistence type="inferred from homology"/>
<dbReference type="PANTHER" id="PTHR11486">
    <property type="entry name" value="FIBROBLAST GROWTH FACTOR"/>
    <property type="match status" value="1"/>
</dbReference>
<dbReference type="InterPro" id="IPR056378">
    <property type="entry name" value="Let-756-like_FGF"/>
</dbReference>
<sequence>MPVLKEGKLYSREVMMNAYTLVIVLFSLCMCPAAALIMQKSNPFLDAWRLQKPSHRVNLAQSNGPLCPMIPDPEIGDIASRKPSFQMEVRLYGLKAAAWLQVAADGTVNGTLNTTSEFGKLQLISMGREVIRVKGVATGRYIAMNVNGSIYSTAAPSVETIFKHTSHSSYLSFASAKFCRTVPYDMFLALGGNRKTRNGKTTKVGQKTVKFFCFLSQESNRFPGTRFVSC</sequence>
<dbReference type="CDD" id="cd00058">
    <property type="entry name" value="beta-trefoil_FGF"/>
    <property type="match status" value="1"/>
</dbReference>
<dbReference type="Gene3D" id="2.80.10.50">
    <property type="match status" value="1"/>
</dbReference>
<comment type="similarity">
    <text evidence="1">Belongs to the heparin-binding growth factors family.</text>
</comment>
<organism evidence="2 3">
    <name type="scientific">Acropora cervicornis</name>
    <name type="common">Staghorn coral</name>
    <dbReference type="NCBI Taxonomy" id="6130"/>
    <lineage>
        <taxon>Eukaryota</taxon>
        <taxon>Metazoa</taxon>
        <taxon>Cnidaria</taxon>
        <taxon>Anthozoa</taxon>
        <taxon>Hexacorallia</taxon>
        <taxon>Scleractinia</taxon>
        <taxon>Astrocoeniina</taxon>
        <taxon>Acroporidae</taxon>
        <taxon>Acropora</taxon>
    </lineage>
</organism>
<evidence type="ECO:0000313" key="2">
    <source>
        <dbReference type="EMBL" id="KAK2558778.1"/>
    </source>
</evidence>
<dbReference type="EMBL" id="JARQWQ010000043">
    <property type="protein sequence ID" value="KAK2558778.1"/>
    <property type="molecule type" value="Genomic_DNA"/>
</dbReference>